<dbReference type="OrthoDB" id="5072217at2"/>
<name>A0A2L2BNI8_9MICO</name>
<keyword evidence="2" id="KW-1133">Transmembrane helix</keyword>
<dbReference type="EMBL" id="CP026923">
    <property type="protein sequence ID" value="AVG23207.1"/>
    <property type="molecule type" value="Genomic_DNA"/>
</dbReference>
<keyword evidence="2" id="KW-0812">Transmembrane</keyword>
<accession>A0A2L2BNI8</accession>
<evidence type="ECO:0000256" key="2">
    <source>
        <dbReference type="SAM" id="Phobius"/>
    </source>
</evidence>
<dbReference type="AlphaFoldDB" id="A0A2L2BNI8"/>
<gene>
    <name evidence="3" type="ORF">C3B54_11204</name>
</gene>
<keyword evidence="2" id="KW-0472">Membrane</keyword>
<evidence type="ECO:0000256" key="1">
    <source>
        <dbReference type="SAM" id="MobiDB-lite"/>
    </source>
</evidence>
<proteinExistence type="predicted"/>
<dbReference type="RefSeq" id="WP_104912853.1">
    <property type="nucleotide sequence ID" value="NZ_CP026923.1"/>
</dbReference>
<reference evidence="3 4" key="1">
    <citation type="submission" date="2018-02" db="EMBL/GenBank/DDBJ databases">
        <title>Complete genome of the streamlined marine actinobacterium Pontimonas salivibrio CL-TW6 adapted to coastal planktonic lifestype.</title>
        <authorList>
            <person name="Cho B.C."/>
            <person name="Hardies S.C."/>
            <person name="Jang G.I."/>
            <person name="Hwang C.Y."/>
        </authorList>
    </citation>
    <scope>NUCLEOTIDE SEQUENCE [LARGE SCALE GENOMIC DNA]</scope>
    <source>
        <strain evidence="3 4">CL-TW6</strain>
    </source>
</reference>
<feature type="transmembrane region" description="Helical" evidence="2">
    <location>
        <begin position="105"/>
        <end position="124"/>
    </location>
</feature>
<protein>
    <submittedName>
        <fullName evidence="3">Uncharacterized protein</fullName>
    </submittedName>
</protein>
<feature type="region of interest" description="Disordered" evidence="1">
    <location>
        <begin position="156"/>
        <end position="176"/>
    </location>
</feature>
<organism evidence="3 4">
    <name type="scientific">Pontimonas salivibrio</name>
    <dbReference type="NCBI Taxonomy" id="1159327"/>
    <lineage>
        <taxon>Bacteria</taxon>
        <taxon>Bacillati</taxon>
        <taxon>Actinomycetota</taxon>
        <taxon>Actinomycetes</taxon>
        <taxon>Micrococcales</taxon>
        <taxon>Microbacteriaceae</taxon>
        <taxon>Pontimonas</taxon>
    </lineage>
</organism>
<keyword evidence="4" id="KW-1185">Reference proteome</keyword>
<sequence>MQPNWDNLDDLPLRFIVPEGWRTPAPKWISLHQGFIPPADWQPYPDAPAIPHNWPWWEENGSSWYTFFRYHAPPPSRELGWWFALGATGLFTLTVSPFALGFPTAFIPGGLALVALIVGVSGIVRTLRKSTHWVGNDPMDRVRKWSDQRRQEFYDRAYDRHRQNSPDEQSRPEFEAAMHRQWWRETSANEESS</sequence>
<evidence type="ECO:0000313" key="3">
    <source>
        <dbReference type="EMBL" id="AVG23207.1"/>
    </source>
</evidence>
<dbReference type="Proteomes" id="UP000243077">
    <property type="component" value="Chromosome"/>
</dbReference>
<dbReference type="KEGG" id="psai:C3B54_11204"/>
<feature type="transmembrane region" description="Helical" evidence="2">
    <location>
        <begin position="79"/>
        <end position="99"/>
    </location>
</feature>
<evidence type="ECO:0000313" key="4">
    <source>
        <dbReference type="Proteomes" id="UP000243077"/>
    </source>
</evidence>